<feature type="compositionally biased region" description="Polar residues" evidence="1">
    <location>
        <begin position="90"/>
        <end position="109"/>
    </location>
</feature>
<name>A0A8B8BME1_CRAVI</name>
<feature type="region of interest" description="Disordered" evidence="1">
    <location>
        <begin position="865"/>
        <end position="884"/>
    </location>
</feature>
<dbReference type="KEGG" id="cvn:111111365"/>
<protein>
    <submittedName>
        <fullName evidence="3">Uncharacterized protein LOC111111365 isoform X1</fullName>
    </submittedName>
</protein>
<sequence length="1017" mass="115427">MFCTWASSQKVVEPVPVQNPEIKAQQDKRKISWEDVNLRHEIFRRKSMVANPNVQLVKIKTVTSFKNMVKVAGNSSSETDDNLGLPAVSNGESTNQPETESNSQPQTSAVKRRFTVADVVSRMTKFRTKKVSFEDSETSTSLKEEGDPTDRRPSLFKRISLRASRGILTKKQDPGAKVKSDVERLWKIRCSLYKKERFKEEEISLLRSLICDTLDLTGRLRILVRENDDYTNIDVETYCKDMNGLQLLFNNIVEIWQKVCEPEKKKHKDVILADVMELSTDVTSIVGEILLVFLQRFQLNVTPLLQPIHGLFYGLGLHVKYNCLDKDLINSDSAAGVYSGFLSGVLQLFRSAKILLKRLKFDDDASVAKKKHVQTNIASFVSDATVSHGLHSFSADELRDMMIRIGNICTDAFYTIGKTKGTLDYIDLGDGVQAVAPLQSLGLISHFDIIQCPIESRTMLMAGIQLNDGQHYVSDVFQVHEGVFHSQEKITLRSPIHHSSFPASATVRVKTKSGDKWTDVEGDIIAGKCEFRANVMEAFVVVAGYRPYHREITPAGFTYMSDDDSRIRINFPQNCFSRPCIVQFRLIQLNRNRIFSYKETCAEHCKYISCISDVIFIKHDDDVTINEPALVHMPIINDSDDYETELVVFRKRADGEVEVIPRPSAMRCESTGNCYTFQIDRFCGNGASSCRLALGKANKRQMKRNRRAIIDEFNLYYETEHLCTVLTMLDKASLQSGVVKFWTEVVENRFLKRILRMRMKEGLYEIPGSRSPPIRMKDYDVIRIDLDGNMGKLRDLSQDHYFISYLSSSNQNNRSYPVEPRKDPRGRNIGVINYYRESGQEDVCLHLVAVDTEKFLITGPRLPTSHADAKPTSQGGRVTWSRGSHKSSRSVRSTIAYRSMFDDVPVLSHQSLLILAGALPSEYATTLGVALRVPYEDILDIKALDQPSVITNFEILWKWRGKVASQEMVDALVNGLREIKQKRLIDVIIRANAEKRHIKHSDVSNRHSSVHFAVNPS</sequence>
<dbReference type="GeneID" id="111111365"/>
<evidence type="ECO:0000256" key="1">
    <source>
        <dbReference type="SAM" id="MobiDB-lite"/>
    </source>
</evidence>
<dbReference type="Proteomes" id="UP000694844">
    <property type="component" value="Chromosome 9"/>
</dbReference>
<accession>A0A8B8BME1</accession>
<evidence type="ECO:0000313" key="3">
    <source>
        <dbReference type="RefSeq" id="XP_022304014.1"/>
    </source>
</evidence>
<feature type="region of interest" description="Disordered" evidence="1">
    <location>
        <begin position="73"/>
        <end position="110"/>
    </location>
</feature>
<dbReference type="AlphaFoldDB" id="A0A8B8BME1"/>
<keyword evidence="2" id="KW-1185">Reference proteome</keyword>
<proteinExistence type="predicted"/>
<organism evidence="2 3">
    <name type="scientific">Crassostrea virginica</name>
    <name type="common">Eastern oyster</name>
    <dbReference type="NCBI Taxonomy" id="6565"/>
    <lineage>
        <taxon>Eukaryota</taxon>
        <taxon>Metazoa</taxon>
        <taxon>Spiralia</taxon>
        <taxon>Lophotrochozoa</taxon>
        <taxon>Mollusca</taxon>
        <taxon>Bivalvia</taxon>
        <taxon>Autobranchia</taxon>
        <taxon>Pteriomorphia</taxon>
        <taxon>Ostreida</taxon>
        <taxon>Ostreoidea</taxon>
        <taxon>Ostreidae</taxon>
        <taxon>Crassostrea</taxon>
    </lineage>
</organism>
<evidence type="ECO:0000313" key="2">
    <source>
        <dbReference type="Proteomes" id="UP000694844"/>
    </source>
</evidence>
<gene>
    <name evidence="3" type="primary">LOC111111365</name>
</gene>
<dbReference type="OrthoDB" id="6093161at2759"/>
<dbReference type="RefSeq" id="XP_022304014.1">
    <property type="nucleotide sequence ID" value="XM_022448306.1"/>
</dbReference>
<reference evidence="3" key="1">
    <citation type="submission" date="2025-08" db="UniProtKB">
        <authorList>
            <consortium name="RefSeq"/>
        </authorList>
    </citation>
    <scope>IDENTIFICATION</scope>
    <source>
        <tissue evidence="3">Whole sample</tissue>
    </source>
</reference>